<dbReference type="Proteomes" id="UP000306409">
    <property type="component" value="Chromosome"/>
</dbReference>
<evidence type="ECO:0000256" key="8">
    <source>
        <dbReference type="ARBA" id="ARBA00023136"/>
    </source>
</evidence>
<dbReference type="PANTHER" id="PTHR43394">
    <property type="entry name" value="ATP-DEPENDENT PERMEASE MDL1, MITOCHONDRIAL"/>
    <property type="match status" value="1"/>
</dbReference>
<dbReference type="PROSITE" id="PS50893">
    <property type="entry name" value="ABC_TRANSPORTER_2"/>
    <property type="match status" value="1"/>
</dbReference>
<name>A0A4V6EP58_9FIRM</name>
<proteinExistence type="predicted"/>
<organism evidence="9 10">
    <name type="scientific">Ruminiclostridium herbifermentans</name>
    <dbReference type="NCBI Taxonomy" id="2488810"/>
    <lineage>
        <taxon>Bacteria</taxon>
        <taxon>Bacillati</taxon>
        <taxon>Bacillota</taxon>
        <taxon>Clostridia</taxon>
        <taxon>Eubacteriales</taxon>
        <taxon>Oscillospiraceae</taxon>
        <taxon>Ruminiclostridium</taxon>
    </lineage>
</organism>
<dbReference type="InterPro" id="IPR003593">
    <property type="entry name" value="AAA+_ATPase"/>
</dbReference>
<dbReference type="InterPro" id="IPR039421">
    <property type="entry name" value="Type_1_exporter"/>
</dbReference>
<dbReference type="InterPro" id="IPR003439">
    <property type="entry name" value="ABC_transporter-like_ATP-bd"/>
</dbReference>
<dbReference type="PROSITE" id="PS50929">
    <property type="entry name" value="ABC_TM1F"/>
    <property type="match status" value="1"/>
</dbReference>
<keyword evidence="4" id="KW-0812">Transmembrane</keyword>
<gene>
    <name evidence="9" type="ORF">EHE19_009330</name>
</gene>
<dbReference type="GO" id="GO:0015421">
    <property type="term" value="F:ABC-type oligopeptide transporter activity"/>
    <property type="evidence" value="ECO:0007669"/>
    <property type="project" value="TreeGrafter"/>
</dbReference>
<dbReference type="EMBL" id="CP061336">
    <property type="protein sequence ID" value="QNU68575.1"/>
    <property type="molecule type" value="Genomic_DNA"/>
</dbReference>
<dbReference type="CDD" id="cd18542">
    <property type="entry name" value="ABC_6TM_YknU_like"/>
    <property type="match status" value="1"/>
</dbReference>
<keyword evidence="8" id="KW-0472">Membrane</keyword>
<evidence type="ECO:0000313" key="9">
    <source>
        <dbReference type="EMBL" id="QNU68575.1"/>
    </source>
</evidence>
<keyword evidence="5" id="KW-0547">Nucleotide-binding</keyword>
<evidence type="ECO:0000256" key="4">
    <source>
        <dbReference type="ARBA" id="ARBA00022692"/>
    </source>
</evidence>
<dbReference type="InterPro" id="IPR011527">
    <property type="entry name" value="ABC1_TM_dom"/>
</dbReference>
<evidence type="ECO:0000256" key="1">
    <source>
        <dbReference type="ARBA" id="ARBA00004651"/>
    </source>
</evidence>
<protein>
    <submittedName>
        <fullName evidence="9">ABC transporter ATP-binding protein</fullName>
    </submittedName>
</protein>
<dbReference type="PROSITE" id="PS00211">
    <property type="entry name" value="ABC_TRANSPORTER_1"/>
    <property type="match status" value="1"/>
</dbReference>
<accession>A0A4V6EP58</accession>
<evidence type="ECO:0000256" key="5">
    <source>
        <dbReference type="ARBA" id="ARBA00022741"/>
    </source>
</evidence>
<dbReference type="SUPFAM" id="SSF52540">
    <property type="entry name" value="P-loop containing nucleoside triphosphate hydrolases"/>
    <property type="match status" value="1"/>
</dbReference>
<evidence type="ECO:0000313" key="10">
    <source>
        <dbReference type="Proteomes" id="UP000306409"/>
    </source>
</evidence>
<evidence type="ECO:0000256" key="2">
    <source>
        <dbReference type="ARBA" id="ARBA00022448"/>
    </source>
</evidence>
<dbReference type="Pfam" id="PF00005">
    <property type="entry name" value="ABC_tran"/>
    <property type="match status" value="1"/>
</dbReference>
<dbReference type="Gene3D" id="1.20.1560.10">
    <property type="entry name" value="ABC transporter type 1, transmembrane domain"/>
    <property type="match status" value="1"/>
</dbReference>
<dbReference type="SMART" id="SM00382">
    <property type="entry name" value="AAA"/>
    <property type="match status" value="1"/>
</dbReference>
<keyword evidence="7" id="KW-1133">Transmembrane helix</keyword>
<dbReference type="GO" id="GO:0005524">
    <property type="term" value="F:ATP binding"/>
    <property type="evidence" value="ECO:0007669"/>
    <property type="project" value="UniProtKB-KW"/>
</dbReference>
<evidence type="ECO:0000256" key="6">
    <source>
        <dbReference type="ARBA" id="ARBA00022840"/>
    </source>
</evidence>
<dbReference type="InterPro" id="IPR017871">
    <property type="entry name" value="ABC_transporter-like_CS"/>
</dbReference>
<dbReference type="InterPro" id="IPR027417">
    <property type="entry name" value="P-loop_NTPase"/>
</dbReference>
<dbReference type="OrthoDB" id="9762778at2"/>
<dbReference type="GO" id="GO:0005886">
    <property type="term" value="C:plasma membrane"/>
    <property type="evidence" value="ECO:0007669"/>
    <property type="project" value="UniProtKB-SubCell"/>
</dbReference>
<dbReference type="Pfam" id="PF00664">
    <property type="entry name" value="ABC_membrane"/>
    <property type="match status" value="1"/>
</dbReference>
<keyword evidence="2" id="KW-0813">Transport</keyword>
<dbReference type="RefSeq" id="WP_137696196.1">
    <property type="nucleotide sequence ID" value="NZ_CP061336.1"/>
</dbReference>
<dbReference type="Gene3D" id="3.40.50.300">
    <property type="entry name" value="P-loop containing nucleotide triphosphate hydrolases"/>
    <property type="match status" value="1"/>
</dbReference>
<evidence type="ECO:0000256" key="7">
    <source>
        <dbReference type="ARBA" id="ARBA00022989"/>
    </source>
</evidence>
<keyword evidence="6 9" id="KW-0067">ATP-binding</keyword>
<keyword evidence="3" id="KW-1003">Cell membrane</keyword>
<reference evidence="9 10" key="1">
    <citation type="submission" date="2020-09" db="EMBL/GenBank/DDBJ databases">
        <title>Characterization and genome sequencing of Ruminiclostridium sp. nov. MA18.</title>
        <authorList>
            <person name="Rettenmaier R."/>
            <person name="Kowollik M.-L."/>
            <person name="Liebl W."/>
            <person name="Zverlov V."/>
        </authorList>
    </citation>
    <scope>NUCLEOTIDE SEQUENCE [LARGE SCALE GENOMIC DNA]</scope>
    <source>
        <strain evidence="9 10">MA18</strain>
    </source>
</reference>
<evidence type="ECO:0000256" key="3">
    <source>
        <dbReference type="ARBA" id="ARBA00022475"/>
    </source>
</evidence>
<dbReference type="KEGG" id="rher:EHE19_009330"/>
<keyword evidence="10" id="KW-1185">Reference proteome</keyword>
<dbReference type="GO" id="GO:0016887">
    <property type="term" value="F:ATP hydrolysis activity"/>
    <property type="evidence" value="ECO:0007669"/>
    <property type="project" value="InterPro"/>
</dbReference>
<dbReference type="FunFam" id="3.40.50.300:FF:000221">
    <property type="entry name" value="Multidrug ABC transporter ATP-binding protein"/>
    <property type="match status" value="1"/>
</dbReference>
<dbReference type="PANTHER" id="PTHR43394:SF1">
    <property type="entry name" value="ATP-BINDING CASSETTE SUB-FAMILY B MEMBER 10, MITOCHONDRIAL"/>
    <property type="match status" value="1"/>
</dbReference>
<comment type="subcellular location">
    <subcellularLocation>
        <location evidence="1">Cell membrane</location>
        <topology evidence="1">Multi-pass membrane protein</topology>
    </subcellularLocation>
</comment>
<dbReference type="SUPFAM" id="SSF90123">
    <property type="entry name" value="ABC transporter transmembrane region"/>
    <property type="match status" value="1"/>
</dbReference>
<dbReference type="AlphaFoldDB" id="A0A4V6EP58"/>
<sequence length="626" mass="70497">MEQNKNGRLKMLFSFIKGFRWLFILAIFSTMLAIIFNYLMPQIIKIIIDSVIGTEPLKLPKIILNYINLHGGRDMLRSNLLLCSLAALVLAILSGAFTYLFRVCIAKASEGTIRKLRNHLFDHIQKLPYSWHVKNQTGDIIQRCTSDVEVVRNFLLLQFIEMVRTVFLIAFSLLLMFLMNVKLSLIALAFIPIVIAYSAIFYKKIADRFKFADEAEGALSAMVQENFTGVRVVRAFGRQAHEIENFDVKNDYFANYWIKLGFLLSKYWGIGDFFSSLQVMLIIILGSIEAANGVITLGEFLVFIFYNSMLVWPIRNFGRILSEMSKTSVSLSRINEILSEEEEKDCEDAITPDMTGDIEFKNVNFDYEGIKPVLKNISFKIKSGTTFGILGGTGSGKSTLMYLLDRLYELPDECGSIEIGGVNIKKIKLDYLRSNIGFVLQEPFLFSKTIKENIDVFKNTNDIELIRHNASIAAVDDSILGFSKGYDTIVGERGVTLSGGQKQRVAIARMLMQKSPIMIFDDSLSAVDAETDAKIRAQLSENTAHSTVILVSHRITTLMQADVIMVLNDGQISEIGTHSELLANQNGIYRKIYDIQSSFETEFLDDAKDEHLGGVTNNGIFGRGRI</sequence>
<dbReference type="InterPro" id="IPR036640">
    <property type="entry name" value="ABC1_TM_sf"/>
</dbReference>